<comment type="catalytic activity">
    <reaction evidence="1">
        <text>Hydrolysis of terminal non-reducing alpha-L-rhamnose residues in alpha-L-rhamnosides.</text>
        <dbReference type="EC" id="3.2.1.40"/>
    </reaction>
</comment>
<protein>
    <recommendedName>
        <fullName evidence="5">alpha-L-rhamnosidase</fullName>
        <ecNumber evidence="5">3.2.1.40</ecNumber>
    </recommendedName>
</protein>
<dbReference type="Pfam" id="PF02278">
    <property type="entry name" value="Lyase_8"/>
    <property type="match status" value="1"/>
</dbReference>
<dbReference type="InterPro" id="IPR008979">
    <property type="entry name" value="Galactose-bd-like_sf"/>
</dbReference>
<dbReference type="GO" id="GO:0005975">
    <property type="term" value="P:carbohydrate metabolic process"/>
    <property type="evidence" value="ECO:0007669"/>
    <property type="project" value="InterPro"/>
</dbReference>
<accession>B3CAP3</accession>
<feature type="domain" description="Bacterial alpha-L-rhamnosidase N-terminal" evidence="15">
    <location>
        <begin position="864"/>
        <end position="1030"/>
    </location>
</feature>
<dbReference type="SUPFAM" id="SSF48208">
    <property type="entry name" value="Six-hairpin glycosidases"/>
    <property type="match status" value="1"/>
</dbReference>
<keyword evidence="9" id="KW-0456">Lyase</keyword>
<gene>
    <name evidence="18" type="ORF">BACINT_01558</name>
</gene>
<evidence type="ECO:0000313" key="19">
    <source>
        <dbReference type="Proteomes" id="UP000004596"/>
    </source>
</evidence>
<reference evidence="18 19" key="2">
    <citation type="submission" date="2008-04" db="EMBL/GenBank/DDBJ databases">
        <authorList>
            <person name="Fulton L."/>
            <person name="Clifton S."/>
            <person name="Fulton B."/>
            <person name="Xu J."/>
            <person name="Minx P."/>
            <person name="Pepin K.H."/>
            <person name="Johnson M."/>
            <person name="Thiruvilangam P."/>
            <person name="Bhonagiri V."/>
            <person name="Nash W.E."/>
            <person name="Mardis E.R."/>
            <person name="Wilson R.K."/>
        </authorList>
    </citation>
    <scope>NUCLEOTIDE SEQUENCE [LARGE SCALE GENOMIC DNA]</scope>
    <source>
        <strain evidence="18 19">DSM 17393</strain>
    </source>
</reference>
<dbReference type="Pfam" id="PF17390">
    <property type="entry name" value="Bac_rhamnosid_C"/>
    <property type="match status" value="1"/>
</dbReference>
<evidence type="ECO:0000256" key="3">
    <source>
        <dbReference type="ARBA" id="ARBA00006699"/>
    </source>
</evidence>
<dbReference type="eggNOG" id="COG3250">
    <property type="taxonomic scope" value="Bacteria"/>
</dbReference>
<dbReference type="SUPFAM" id="SSF74650">
    <property type="entry name" value="Galactose mutarotase-like"/>
    <property type="match status" value="1"/>
</dbReference>
<dbReference type="eggNOG" id="COG5492">
    <property type="taxonomic scope" value="Bacteria"/>
</dbReference>
<feature type="domain" description="Alpha-L-rhamnosidase C-terminal" evidence="17">
    <location>
        <begin position="1484"/>
        <end position="1557"/>
    </location>
</feature>
<feature type="signal peptide" evidence="10">
    <location>
        <begin position="1"/>
        <end position="31"/>
    </location>
</feature>
<keyword evidence="6 10" id="KW-0732">Signal</keyword>
<dbReference type="GO" id="GO:0005576">
    <property type="term" value="C:extracellular region"/>
    <property type="evidence" value="ECO:0007669"/>
    <property type="project" value="InterPro"/>
</dbReference>
<dbReference type="Pfam" id="PF08124">
    <property type="entry name" value="Lyase_8_N"/>
    <property type="match status" value="1"/>
</dbReference>
<dbReference type="GO" id="GO:0030246">
    <property type="term" value="F:carbohydrate binding"/>
    <property type="evidence" value="ECO:0007669"/>
    <property type="project" value="InterPro"/>
</dbReference>
<comment type="similarity">
    <text evidence="3">Belongs to the polysaccharide lyase 8 family.</text>
</comment>
<organism evidence="18 19">
    <name type="scientific">Bacteroides intestinalis DSM 17393</name>
    <dbReference type="NCBI Taxonomy" id="471870"/>
    <lineage>
        <taxon>Bacteria</taxon>
        <taxon>Pseudomonadati</taxon>
        <taxon>Bacteroidota</taxon>
        <taxon>Bacteroidia</taxon>
        <taxon>Bacteroidales</taxon>
        <taxon>Bacteroidaceae</taxon>
        <taxon>Bacteroides</taxon>
    </lineage>
</organism>
<dbReference type="InterPro" id="IPR013783">
    <property type="entry name" value="Ig-like_fold"/>
</dbReference>
<dbReference type="GO" id="GO:0016837">
    <property type="term" value="F:carbon-oxygen lyase activity, acting on polysaccharides"/>
    <property type="evidence" value="ECO:0007669"/>
    <property type="project" value="UniProtKB-ARBA"/>
</dbReference>
<dbReference type="InterPro" id="IPR004103">
    <property type="entry name" value="Lyase_8_C"/>
</dbReference>
<dbReference type="InterPro" id="IPR013737">
    <property type="entry name" value="Bac_rhamnosid_N"/>
</dbReference>
<dbReference type="Gene3D" id="2.60.220.10">
    <property type="entry name" value="Polysaccharide lyase family 8-like, C-terminal"/>
    <property type="match status" value="1"/>
</dbReference>
<evidence type="ECO:0000256" key="5">
    <source>
        <dbReference type="ARBA" id="ARBA00012652"/>
    </source>
</evidence>
<dbReference type="InterPro" id="IPR012970">
    <property type="entry name" value="Lyase_8_alpha_N"/>
</dbReference>
<dbReference type="Gene3D" id="2.60.120.260">
    <property type="entry name" value="Galactose-binding domain-like"/>
    <property type="match status" value="2"/>
</dbReference>
<comment type="caution">
    <text evidence="18">The sequence shown here is derived from an EMBL/GenBank/DDBJ whole genome shotgun (WGS) entry which is preliminary data.</text>
</comment>
<dbReference type="InterPro" id="IPR035396">
    <property type="entry name" value="Bac_rhamnosid6H"/>
</dbReference>
<evidence type="ECO:0000259" key="15">
    <source>
        <dbReference type="Pfam" id="PF08531"/>
    </source>
</evidence>
<dbReference type="InterPro" id="IPR008902">
    <property type="entry name" value="Rhamnosid_concanavalin"/>
</dbReference>
<feature type="chain" id="PRO_5002785430" description="alpha-L-rhamnosidase" evidence="10">
    <location>
        <begin position="32"/>
        <end position="1598"/>
    </location>
</feature>
<feature type="domain" description="Polysaccharide lyase family 8 central" evidence="11">
    <location>
        <begin position="351"/>
        <end position="595"/>
    </location>
</feature>
<comment type="subunit">
    <text evidence="4">Monomer.</text>
</comment>
<evidence type="ECO:0000313" key="18">
    <source>
        <dbReference type="EMBL" id="EDV06472.1"/>
    </source>
</evidence>
<dbReference type="Pfam" id="PF08531">
    <property type="entry name" value="Bac_rhamnosid_N"/>
    <property type="match status" value="1"/>
</dbReference>
<feature type="domain" description="Alpha-L-rhamnosidase concanavalin-like" evidence="13">
    <location>
        <begin position="1041"/>
        <end position="1132"/>
    </location>
</feature>
<dbReference type="InterPro" id="IPR011071">
    <property type="entry name" value="Lyase_8-like_C"/>
</dbReference>
<evidence type="ECO:0000256" key="8">
    <source>
        <dbReference type="ARBA" id="ARBA00022837"/>
    </source>
</evidence>
<evidence type="ECO:0000259" key="13">
    <source>
        <dbReference type="Pfam" id="PF05592"/>
    </source>
</evidence>
<dbReference type="Gene3D" id="1.50.10.100">
    <property type="entry name" value="Chondroitin AC/alginate lyase"/>
    <property type="match status" value="1"/>
</dbReference>
<evidence type="ECO:0000256" key="9">
    <source>
        <dbReference type="ARBA" id="ARBA00023239"/>
    </source>
</evidence>
<dbReference type="Gene3D" id="2.60.420.10">
    <property type="entry name" value="Maltose phosphorylase, domain 3"/>
    <property type="match status" value="1"/>
</dbReference>
<dbReference type="Pfam" id="PF25788">
    <property type="entry name" value="Ig_Rha78A_N"/>
    <property type="match status" value="1"/>
</dbReference>
<feature type="domain" description="Polysaccharide lyase family 8 C-terminal" evidence="12">
    <location>
        <begin position="611"/>
        <end position="677"/>
    </location>
</feature>
<evidence type="ECO:0000256" key="4">
    <source>
        <dbReference type="ARBA" id="ARBA00011245"/>
    </source>
</evidence>
<evidence type="ECO:0000259" key="17">
    <source>
        <dbReference type="Pfam" id="PF17390"/>
    </source>
</evidence>
<dbReference type="Pfam" id="PF05592">
    <property type="entry name" value="Bac_rhamnosid"/>
    <property type="match status" value="1"/>
</dbReference>
<dbReference type="InterPro" id="IPR008928">
    <property type="entry name" value="6-hairpin_glycosidase_sf"/>
</dbReference>
<evidence type="ECO:0000256" key="10">
    <source>
        <dbReference type="SAM" id="SignalP"/>
    </source>
</evidence>
<dbReference type="SUPFAM" id="SSF48230">
    <property type="entry name" value="Chondroitin AC/alginate lyase"/>
    <property type="match status" value="1"/>
</dbReference>
<dbReference type="InterPro" id="IPR016007">
    <property type="entry name" value="Alpha_rhamnosid"/>
</dbReference>
<dbReference type="InterPro" id="IPR003159">
    <property type="entry name" value="Lyase_8_central_dom"/>
</dbReference>
<dbReference type="GO" id="GO:0016757">
    <property type="term" value="F:glycosyltransferase activity"/>
    <property type="evidence" value="ECO:0007669"/>
    <property type="project" value="UniProtKB-ARBA"/>
</dbReference>
<dbReference type="Gene3D" id="2.70.98.10">
    <property type="match status" value="1"/>
</dbReference>
<feature type="domain" description="Alpha-L-rhamnosidase six-hairpin glycosidase" evidence="16">
    <location>
        <begin position="1138"/>
        <end position="1481"/>
    </location>
</feature>
<evidence type="ECO:0000256" key="6">
    <source>
        <dbReference type="ARBA" id="ARBA00022729"/>
    </source>
</evidence>
<dbReference type="Pfam" id="PF02884">
    <property type="entry name" value="Lyase_8_C"/>
    <property type="match status" value="1"/>
</dbReference>
<dbReference type="InterPro" id="IPR014718">
    <property type="entry name" value="GH-type_carb-bd"/>
</dbReference>
<dbReference type="EMBL" id="ABJL02000007">
    <property type="protein sequence ID" value="EDV06472.1"/>
    <property type="molecule type" value="Genomic_DNA"/>
</dbReference>
<dbReference type="InterPro" id="IPR011013">
    <property type="entry name" value="Gal_mutarotase_sf_dom"/>
</dbReference>
<dbReference type="Pfam" id="PF17389">
    <property type="entry name" value="Bac_rhamnosid6H"/>
    <property type="match status" value="1"/>
</dbReference>
<evidence type="ECO:0000256" key="7">
    <source>
        <dbReference type="ARBA" id="ARBA00022801"/>
    </source>
</evidence>
<proteinExistence type="inferred from homology"/>
<sequence length="1598" mass="180196">MVSIWINRSMFMKRLKLIFCLLCLCCSLTEAKEVQVDAQKEVDEMTGRLVASYLEAKVDEDVIAGYATALRSDGSFPDLDYITVYEGSFYPAGSHLKRLKSMAIAYRKPGNKYYNSGKLLKQIVAGIDYWYKVRPKSGNWWFGDIGAPQDYMVPLILLKGKISEKKLLHYSSYLRDLTGNKGHKGKNRTWVSAVTIHKGCIEDNIELIRTGIKSIASTIKIVPEQGDEGIKVDGSFHQHRPQLYSGGYGLSYVDDIAYYLQLVKGTAFEPYFTQEKKDIFINLLMGGHRLLGYRETFDFGAIGRNISRPEGLSNISPVTLEYMEQNDPGRAADYSAWKEHLSGGPFPVPGNKYFWKSDMMVQHGAGYYLSAKVISTRTNGTEMLNNENLKGYNLPLGATNILTSGKEYEGIFPVWNWNKIPGTTAVQHPDSARLEGYLFGRNRFGGGVSNGRNGVIAYEHCYRGVKAKKAYFFMDDVLLCLGTDIASDAPEEVVTTVNQCLFKREMVVGKEGVTTSVYKENASAKNPAWVYHDKVGYLFPSGGDVTVSSPKQTGAWKDINISGSGKKISADIFNLWISHGTKAKEGKYAYMVVPDRTLEEFRTFAAAQNYKIIQNSSVVQAVKLNHQYAVVFYHPGTIDLGEGLTLAADKQVIVYLEQKGTGYDIWVADPLYSQKKVCLSLNGREVQIAFPEGELTGSTAFTNIATLQPFDLQCEYLSNPLGIDIQQPRLSWKMGATIPARGRKQTAYQILVASSRDLLDADRGDLWDSGCVNSAESVNIVYGGVPLPAGQRCFWKVRFSDEHNHWSAWSTPANWRMGLFAADWVAQWIGSAEMESQSVGGKKVNNVMADPWFRKTFNMSDIPQDAVIYVASIGYHELYVNGRKVGDAVLSPSVTDHKSRARYMTYDIKNYLKKGTNVIALWLGTSWAVFPAYQQKDRPAIPMALAQAEIVLFSGKKLRIVSDNTWKTHASPNTLLGYWEAHHFEGECYDAALEKDGWNTPDFDDSGWAMAKVYSTDVVVSSDRTEPNRLIQEITPLSIQEITPGVYRVDMGVNYAGWFEMQLKGQPGDSIVFQFSEREKDVCSYGIHSIYKVGPKRKGTFCNRFNYMTGRWVQISGLRYKPTTDQIRGWMIRPDYRRSGGFECDIPLLNNIYRTTLWTLENLSLGNYVVDCPHRERCGYGGDALATTRTALGNYQLGAFYNKWMEDWRDVQEADGNVPYTAPTRIGGGGPSWSGFCITLPWEFYRQYGDIRILSESFPTIQRWLDFLETKSQHNMLVRWGGKWSFLGDWLWPDAWSERSAMEKQGKALGDTRETLFFNNCHWIYSLETAARIADILGHKTVAATYRKRASEIRKAVHTTFFDSRNNSYVNGYPSYLAIALMVDLPPENLRTKVWKRLEQEILVNRKGHFWGGITAGSFLLHTLLDNHRDDLIFEMAMKEDFPGWGNMLEKGNGTFFEDWECRGSALHSSYLYIGSWFIEALGGIRRTESGYKQFIIEPWITEKGPQQVRSHYNSMYGNIESNWAVNSGVLNLEVTVPANTTAILKLSDIDLETLKEGDSIWKEAKGVSLYTQKGKAISLALQSGTYRFSVTMNSGLQ</sequence>
<dbReference type="Gene3D" id="1.50.10.10">
    <property type="match status" value="1"/>
</dbReference>
<evidence type="ECO:0000259" key="14">
    <source>
        <dbReference type="Pfam" id="PF08124"/>
    </source>
</evidence>
<evidence type="ECO:0000259" key="11">
    <source>
        <dbReference type="Pfam" id="PF02278"/>
    </source>
</evidence>
<dbReference type="SUPFAM" id="SSF49785">
    <property type="entry name" value="Galactose-binding domain-like"/>
    <property type="match status" value="1"/>
</dbReference>
<dbReference type="Gene3D" id="2.60.40.10">
    <property type="entry name" value="Immunoglobulins"/>
    <property type="match status" value="1"/>
</dbReference>
<evidence type="ECO:0000256" key="2">
    <source>
        <dbReference type="ARBA" id="ARBA00001913"/>
    </source>
</evidence>
<comment type="cofactor">
    <cofactor evidence="2">
        <name>Ca(2+)</name>
        <dbReference type="ChEBI" id="CHEBI:29108"/>
    </cofactor>
</comment>
<reference evidence="18 19" key="1">
    <citation type="submission" date="2008-04" db="EMBL/GenBank/DDBJ databases">
        <title>Draft genome sequence of Bacteroides intestinalis (DSM 17393).</title>
        <authorList>
            <person name="Sudarsanam P."/>
            <person name="Ley R."/>
            <person name="Guruge J."/>
            <person name="Turnbaugh P.J."/>
            <person name="Mahowald M."/>
            <person name="Liep D."/>
            <person name="Gordon J."/>
        </authorList>
    </citation>
    <scope>NUCLEOTIDE SEQUENCE [LARGE SCALE GENOMIC DNA]</scope>
    <source>
        <strain evidence="18 19">DSM 17393</strain>
    </source>
</reference>
<keyword evidence="8" id="KW-0106">Calcium</keyword>
<evidence type="ECO:0000256" key="1">
    <source>
        <dbReference type="ARBA" id="ARBA00001445"/>
    </source>
</evidence>
<keyword evidence="7" id="KW-0378">Hydrolase</keyword>
<evidence type="ECO:0000259" key="12">
    <source>
        <dbReference type="Pfam" id="PF02884"/>
    </source>
</evidence>
<name>B3CAP3_9BACE</name>
<dbReference type="PANTHER" id="PTHR33307">
    <property type="entry name" value="ALPHA-RHAMNOSIDASE (EUROFUNG)"/>
    <property type="match status" value="1"/>
</dbReference>
<dbReference type="GO" id="GO:0030596">
    <property type="term" value="F:alpha-L-rhamnosidase activity"/>
    <property type="evidence" value="ECO:0007669"/>
    <property type="project" value="UniProtKB-EC"/>
</dbReference>
<dbReference type="InterPro" id="IPR008929">
    <property type="entry name" value="Chondroitin_lyas"/>
</dbReference>
<dbReference type="SUPFAM" id="SSF49863">
    <property type="entry name" value="Hyaluronate lyase-like, C-terminal domain"/>
    <property type="match status" value="1"/>
</dbReference>
<evidence type="ECO:0000259" key="16">
    <source>
        <dbReference type="Pfam" id="PF17389"/>
    </source>
</evidence>
<dbReference type="InterPro" id="IPR012341">
    <property type="entry name" value="6hp_glycosidase-like_sf"/>
</dbReference>
<dbReference type="STRING" id="471870.BACINT_01558"/>
<dbReference type="EC" id="3.2.1.40" evidence="5"/>
<dbReference type="PANTHER" id="PTHR33307:SF6">
    <property type="entry name" value="ALPHA-RHAMNOSIDASE (EUROFUNG)-RELATED"/>
    <property type="match status" value="1"/>
</dbReference>
<feature type="domain" description="Polysaccharide lyase 8 N-terminal alpha-helical" evidence="14">
    <location>
        <begin position="94"/>
        <end position="310"/>
    </location>
</feature>
<dbReference type="InterPro" id="IPR035398">
    <property type="entry name" value="Bac_rhamnosid_C"/>
</dbReference>
<dbReference type="Proteomes" id="UP000004596">
    <property type="component" value="Unassembled WGS sequence"/>
</dbReference>